<dbReference type="GO" id="GO:0016042">
    <property type="term" value="P:lipid catabolic process"/>
    <property type="evidence" value="ECO:0007669"/>
    <property type="project" value="TreeGrafter"/>
</dbReference>
<dbReference type="Gene3D" id="3.40.50.1820">
    <property type="entry name" value="alpha/beta hydrolase"/>
    <property type="match status" value="1"/>
</dbReference>
<dbReference type="AlphaFoldDB" id="A0A8I6RVJ6"/>
<evidence type="ECO:0000256" key="3">
    <source>
        <dbReference type="ARBA" id="ARBA00022525"/>
    </source>
</evidence>
<dbReference type="RefSeq" id="XP_014250896.1">
    <property type="nucleotide sequence ID" value="XM_014395410.2"/>
</dbReference>
<dbReference type="PRINTS" id="PR00821">
    <property type="entry name" value="TAGLIPASE"/>
</dbReference>
<dbReference type="SUPFAM" id="SSF53474">
    <property type="entry name" value="alpha/beta-Hydrolases"/>
    <property type="match status" value="1"/>
</dbReference>
<dbReference type="KEGG" id="clec:106667448"/>
<evidence type="ECO:0000256" key="6">
    <source>
        <dbReference type="SAM" id="SignalP"/>
    </source>
</evidence>
<dbReference type="EnsemblMetazoa" id="XM_014395409.2">
    <property type="protein sequence ID" value="XP_014250895.1"/>
    <property type="gene ID" value="LOC106667448"/>
</dbReference>
<dbReference type="EnsemblMetazoa" id="XM_014395408.2">
    <property type="protein sequence ID" value="XP_014250894.1"/>
    <property type="gene ID" value="LOC106667448"/>
</dbReference>
<feature type="signal peptide" evidence="6">
    <location>
        <begin position="1"/>
        <end position="23"/>
    </location>
</feature>
<dbReference type="InterPro" id="IPR033906">
    <property type="entry name" value="Lipase_N"/>
</dbReference>
<keyword evidence="6" id="KW-0732">Signal</keyword>
<keyword evidence="9" id="KW-1185">Reference proteome</keyword>
<dbReference type="InterPro" id="IPR000734">
    <property type="entry name" value="TAG_lipase"/>
</dbReference>
<dbReference type="EnsemblMetazoa" id="XM_014395410.2">
    <property type="protein sequence ID" value="XP_014250896.1"/>
    <property type="gene ID" value="LOC106667448"/>
</dbReference>
<evidence type="ECO:0000256" key="4">
    <source>
        <dbReference type="RuleBase" id="RU004262"/>
    </source>
</evidence>
<protein>
    <recommendedName>
        <fullName evidence="7">Lipase domain-containing protein</fullName>
    </recommendedName>
</protein>
<dbReference type="RefSeq" id="XP_014250894.1">
    <property type="nucleotide sequence ID" value="XM_014395408.2"/>
</dbReference>
<accession>A0A8I6RVJ6</accession>
<feature type="compositionally biased region" description="Basic and acidic residues" evidence="5">
    <location>
        <begin position="666"/>
        <end position="675"/>
    </location>
</feature>
<reference evidence="8" key="1">
    <citation type="submission" date="2022-01" db="UniProtKB">
        <authorList>
            <consortium name="EnsemblMetazoa"/>
        </authorList>
    </citation>
    <scope>IDENTIFICATION</scope>
</reference>
<dbReference type="InterPro" id="IPR029058">
    <property type="entry name" value="AB_hydrolase_fold"/>
</dbReference>
<evidence type="ECO:0000256" key="5">
    <source>
        <dbReference type="SAM" id="MobiDB-lite"/>
    </source>
</evidence>
<comment type="similarity">
    <text evidence="2 4">Belongs to the AB hydrolase superfamily. Lipase family.</text>
</comment>
<evidence type="ECO:0000313" key="9">
    <source>
        <dbReference type="Proteomes" id="UP000494040"/>
    </source>
</evidence>
<evidence type="ECO:0000256" key="2">
    <source>
        <dbReference type="ARBA" id="ARBA00010701"/>
    </source>
</evidence>
<dbReference type="GO" id="GO:0016298">
    <property type="term" value="F:lipase activity"/>
    <property type="evidence" value="ECO:0007669"/>
    <property type="project" value="InterPro"/>
</dbReference>
<evidence type="ECO:0000313" key="8">
    <source>
        <dbReference type="EnsemblMetazoa" id="XP_014250896.1"/>
    </source>
</evidence>
<feature type="chain" id="PRO_5035103500" description="Lipase domain-containing protein" evidence="6">
    <location>
        <begin position="24"/>
        <end position="675"/>
    </location>
</feature>
<dbReference type="Proteomes" id="UP000494040">
    <property type="component" value="Unassembled WGS sequence"/>
</dbReference>
<dbReference type="InterPro" id="IPR013818">
    <property type="entry name" value="Lipase"/>
</dbReference>
<evidence type="ECO:0000256" key="1">
    <source>
        <dbReference type="ARBA" id="ARBA00004613"/>
    </source>
</evidence>
<feature type="domain" description="Lipase" evidence="7">
    <location>
        <begin position="99"/>
        <end position="408"/>
    </location>
</feature>
<dbReference type="Pfam" id="PF00151">
    <property type="entry name" value="Lipase"/>
    <property type="match status" value="1"/>
</dbReference>
<evidence type="ECO:0000259" key="7">
    <source>
        <dbReference type="Pfam" id="PF00151"/>
    </source>
</evidence>
<dbReference type="FunFam" id="3.40.50.1820:FF:000288">
    <property type="entry name" value="Pancreatic triacylglycerol lipase"/>
    <property type="match status" value="1"/>
</dbReference>
<comment type="subcellular location">
    <subcellularLocation>
        <location evidence="1">Secreted</location>
    </subcellularLocation>
</comment>
<organism evidence="8 9">
    <name type="scientific">Cimex lectularius</name>
    <name type="common">Bed bug</name>
    <name type="synonym">Acanthia lectularia</name>
    <dbReference type="NCBI Taxonomy" id="79782"/>
    <lineage>
        <taxon>Eukaryota</taxon>
        <taxon>Metazoa</taxon>
        <taxon>Ecdysozoa</taxon>
        <taxon>Arthropoda</taxon>
        <taxon>Hexapoda</taxon>
        <taxon>Insecta</taxon>
        <taxon>Pterygota</taxon>
        <taxon>Neoptera</taxon>
        <taxon>Paraneoptera</taxon>
        <taxon>Hemiptera</taxon>
        <taxon>Heteroptera</taxon>
        <taxon>Panheteroptera</taxon>
        <taxon>Cimicomorpha</taxon>
        <taxon>Cimicidae</taxon>
        <taxon>Cimex</taxon>
    </lineage>
</organism>
<proteinExistence type="inferred from homology"/>
<dbReference type="RefSeq" id="XP_014250895.1">
    <property type="nucleotide sequence ID" value="XM_014395409.2"/>
</dbReference>
<dbReference type="CDD" id="cd00707">
    <property type="entry name" value="Pancreat_lipase_like"/>
    <property type="match status" value="1"/>
</dbReference>
<dbReference type="PANTHER" id="PTHR11610">
    <property type="entry name" value="LIPASE"/>
    <property type="match status" value="1"/>
</dbReference>
<keyword evidence="3" id="KW-0964">Secreted</keyword>
<sequence>MLHSLTTALCLSGIFYLSTEVWSEVKDVDAGVKGGGGTVWATAEEEALDEVNDPLLFKAIVDSMRDWSNKHLNKTRRRRRAPSVCYDGVGCFDDTGYLDMAPSSPETVQTRFLLYSGRSPRSESPVMDLPFINISSIDSWNRVNVSLPTKVIVHGFGSSCANIWVYEMRSALMSVEECNVLCVDWENGATFPNYVRAAANTRLVGRQLSLLLEAMADRGLELSNVHLIGFSLGAHAAAFAGSRLSTVYRITGLDPAGPLFESQDPADRLDSTDAEFVDVIHSNGETLILGGLGSSQPMGHVDFYPNGGRMQKGCTNLFLGAFTDIIWSGASPEGRSLCNHRRAYKFFTDSVSPRCGFPALACHSYEAFLAGQCFPCPQGKTCPNMGYYADVTKARGTLYLVTREEEPFCAHQYLVRVESSPSSLPVASYGKIQITLISDSQINETFTLTTKDDEELVAGSALSKIIVPHPALERFSSLALLYTAYSGWISSGLAQWSVTTVFLMDSLSNKWTVCDSEIVLESGVEAVFQLVKGECNSTEAMSLLDSNWSNTTRTNSSYHPTEVVYIGDEILEGKGNATDSNATSTNVEEIVDLSPPKIGATQSWLYWGGTERSITVQLLPKRLARIVEGALSTDRVPRRLFSWFTAPHSAPTASHYIPTHKAAKPARREQKTRGE</sequence>
<dbReference type="GO" id="GO:0005615">
    <property type="term" value="C:extracellular space"/>
    <property type="evidence" value="ECO:0007669"/>
    <property type="project" value="TreeGrafter"/>
</dbReference>
<feature type="region of interest" description="Disordered" evidence="5">
    <location>
        <begin position="654"/>
        <end position="675"/>
    </location>
</feature>
<dbReference type="OrthoDB" id="199913at2759"/>
<name>A0A8I6RVJ6_CIMLE</name>
<dbReference type="PANTHER" id="PTHR11610:SF186">
    <property type="entry name" value="FI22312P1"/>
    <property type="match status" value="1"/>
</dbReference>
<dbReference type="GeneID" id="106667448"/>